<feature type="domain" description="Tetrapyrrole methylase" evidence="9">
    <location>
        <begin position="15"/>
        <end position="215"/>
    </location>
</feature>
<evidence type="ECO:0000256" key="6">
    <source>
        <dbReference type="ARBA" id="ARBA00023244"/>
    </source>
</evidence>
<evidence type="ECO:0000259" key="10">
    <source>
        <dbReference type="Pfam" id="PF02602"/>
    </source>
</evidence>
<dbReference type="GO" id="GO:0004852">
    <property type="term" value="F:uroporphyrinogen-III synthase activity"/>
    <property type="evidence" value="ECO:0007669"/>
    <property type="project" value="InterPro"/>
</dbReference>
<dbReference type="PROSITE" id="PS00840">
    <property type="entry name" value="SUMT_2"/>
    <property type="match status" value="1"/>
</dbReference>
<evidence type="ECO:0000313" key="11">
    <source>
        <dbReference type="EMBL" id="GAO29638.1"/>
    </source>
</evidence>
<evidence type="ECO:0000256" key="4">
    <source>
        <dbReference type="ARBA" id="ARBA00022679"/>
    </source>
</evidence>
<dbReference type="NCBIfam" id="NF004790">
    <property type="entry name" value="PRK06136.1"/>
    <property type="match status" value="1"/>
</dbReference>
<name>A0A0E9LWF2_9BACT</name>
<evidence type="ECO:0000256" key="8">
    <source>
        <dbReference type="RuleBase" id="RU003960"/>
    </source>
</evidence>
<dbReference type="InterPro" id="IPR000878">
    <property type="entry name" value="4pyrrol_Mease"/>
</dbReference>
<dbReference type="SUPFAM" id="SSF53790">
    <property type="entry name" value="Tetrapyrrole methylase"/>
    <property type="match status" value="1"/>
</dbReference>
<gene>
    <name evidence="11" type="ORF">JCM15548_11847</name>
</gene>
<organism evidence="11 12">
    <name type="scientific">Geofilum rubicundum JCM 15548</name>
    <dbReference type="NCBI Taxonomy" id="1236989"/>
    <lineage>
        <taxon>Bacteria</taxon>
        <taxon>Pseudomonadati</taxon>
        <taxon>Bacteroidota</taxon>
        <taxon>Bacteroidia</taxon>
        <taxon>Marinilabiliales</taxon>
        <taxon>Marinilabiliaceae</taxon>
        <taxon>Geofilum</taxon>
    </lineage>
</organism>
<comment type="caution">
    <text evidence="11">The sequence shown here is derived from an EMBL/GenBank/DDBJ whole genome shotgun (WGS) entry which is preliminary data.</text>
</comment>
<keyword evidence="6" id="KW-0627">Porphyrin biosynthesis</keyword>
<dbReference type="CDD" id="cd06578">
    <property type="entry name" value="HemD"/>
    <property type="match status" value="1"/>
</dbReference>
<evidence type="ECO:0000256" key="1">
    <source>
        <dbReference type="ARBA" id="ARBA00005879"/>
    </source>
</evidence>
<keyword evidence="4 8" id="KW-0808">Transferase</keyword>
<dbReference type="InterPro" id="IPR014776">
    <property type="entry name" value="4pyrrole_Mease_sub2"/>
</dbReference>
<comment type="similarity">
    <text evidence="1 8">Belongs to the precorrin methyltransferase family.</text>
</comment>
<dbReference type="Gene3D" id="3.40.1010.10">
    <property type="entry name" value="Cobalt-precorrin-4 Transmethylase, Domain 1"/>
    <property type="match status" value="1"/>
</dbReference>
<dbReference type="Proteomes" id="UP000032900">
    <property type="component" value="Unassembled WGS sequence"/>
</dbReference>
<comment type="pathway">
    <text evidence="7">Porphyrin-containing compound metabolism; siroheme biosynthesis; precorrin-2 from uroporphyrinogen III: step 1/1.</text>
</comment>
<feature type="domain" description="Tetrapyrrole biosynthesis uroporphyrinogen III synthase" evidence="10">
    <location>
        <begin position="255"/>
        <end position="426"/>
    </location>
</feature>
<dbReference type="SUPFAM" id="SSF69618">
    <property type="entry name" value="HemD-like"/>
    <property type="match status" value="1"/>
</dbReference>
<evidence type="ECO:0000256" key="7">
    <source>
        <dbReference type="ARBA" id="ARBA00025705"/>
    </source>
</evidence>
<keyword evidence="12" id="KW-1185">Reference proteome</keyword>
<evidence type="ECO:0000256" key="5">
    <source>
        <dbReference type="ARBA" id="ARBA00022691"/>
    </source>
</evidence>
<dbReference type="AlphaFoldDB" id="A0A0E9LWF2"/>
<dbReference type="PANTHER" id="PTHR45790:SF3">
    <property type="entry name" value="S-ADENOSYL-L-METHIONINE-DEPENDENT UROPORPHYRINOGEN III METHYLTRANSFERASE, CHLOROPLASTIC"/>
    <property type="match status" value="1"/>
</dbReference>
<reference evidence="11 12" key="1">
    <citation type="journal article" date="2015" name="Microbes Environ.">
        <title>Distribution and evolution of nitrogen fixation genes in the phylum bacteroidetes.</title>
        <authorList>
            <person name="Inoue J."/>
            <person name="Oshima K."/>
            <person name="Suda W."/>
            <person name="Sakamoto M."/>
            <person name="Iino T."/>
            <person name="Noda S."/>
            <person name="Hongoh Y."/>
            <person name="Hattori M."/>
            <person name="Ohkuma M."/>
        </authorList>
    </citation>
    <scope>NUCLEOTIDE SEQUENCE [LARGE SCALE GENOMIC DNA]</scope>
    <source>
        <strain evidence="11">JCM 15548</strain>
    </source>
</reference>
<accession>A0A0E9LWF2</accession>
<dbReference type="GO" id="GO:0004851">
    <property type="term" value="F:uroporphyrin-III C-methyltransferase activity"/>
    <property type="evidence" value="ECO:0007669"/>
    <property type="project" value="UniProtKB-EC"/>
</dbReference>
<dbReference type="InterPro" id="IPR003754">
    <property type="entry name" value="4pyrrol_synth_uPrphyn_synth"/>
</dbReference>
<protein>
    <recommendedName>
        <fullName evidence="2">uroporphyrinogen-III C-methyltransferase</fullName>
        <ecNumber evidence="2">2.1.1.107</ecNumber>
    </recommendedName>
</protein>
<evidence type="ECO:0000256" key="3">
    <source>
        <dbReference type="ARBA" id="ARBA00022603"/>
    </source>
</evidence>
<dbReference type="FunFam" id="3.40.1010.10:FF:000001">
    <property type="entry name" value="Siroheme synthase"/>
    <property type="match status" value="1"/>
</dbReference>
<dbReference type="NCBIfam" id="TIGR01469">
    <property type="entry name" value="cobA_cysG_Cterm"/>
    <property type="match status" value="1"/>
</dbReference>
<dbReference type="InterPro" id="IPR014777">
    <property type="entry name" value="4pyrrole_Mease_sub1"/>
</dbReference>
<dbReference type="Pfam" id="PF00590">
    <property type="entry name" value="TP_methylase"/>
    <property type="match status" value="1"/>
</dbReference>
<evidence type="ECO:0000256" key="2">
    <source>
        <dbReference type="ARBA" id="ARBA00012162"/>
    </source>
</evidence>
<dbReference type="InterPro" id="IPR003043">
    <property type="entry name" value="Uropor_MeTrfase_CS"/>
</dbReference>
<dbReference type="GO" id="GO:0032259">
    <property type="term" value="P:methylation"/>
    <property type="evidence" value="ECO:0007669"/>
    <property type="project" value="UniProtKB-KW"/>
</dbReference>
<dbReference type="STRING" id="1236989.JCM15548_11847"/>
<dbReference type="InterPro" id="IPR050161">
    <property type="entry name" value="Siro_Cobalamin_biosynth"/>
</dbReference>
<evidence type="ECO:0000259" key="9">
    <source>
        <dbReference type="Pfam" id="PF00590"/>
    </source>
</evidence>
<keyword evidence="5" id="KW-0949">S-adenosyl-L-methionine</keyword>
<keyword evidence="3 8" id="KW-0489">Methyltransferase</keyword>
<dbReference type="EMBL" id="BAZW01000011">
    <property type="protein sequence ID" value="GAO29638.1"/>
    <property type="molecule type" value="Genomic_DNA"/>
</dbReference>
<dbReference type="Gene3D" id="3.30.950.10">
    <property type="entry name" value="Methyltransferase, Cobalt-precorrin-4 Transmethylase, Domain 2"/>
    <property type="match status" value="1"/>
</dbReference>
<dbReference type="Gene3D" id="3.40.50.10090">
    <property type="match status" value="2"/>
</dbReference>
<dbReference type="PANTHER" id="PTHR45790">
    <property type="entry name" value="SIROHEME SYNTHASE-RELATED"/>
    <property type="match status" value="1"/>
</dbReference>
<dbReference type="InterPro" id="IPR036108">
    <property type="entry name" value="4pyrrol_syn_uPrphyn_synt_sf"/>
</dbReference>
<dbReference type="InterPro" id="IPR035996">
    <property type="entry name" value="4pyrrol_Methylase_sf"/>
</dbReference>
<sequence length="463" mass="51100">MTLKKTFPRESWGHVTIAGFGPGNPELLTVKALSALQQADAIFYDDLLDASYLDNFEAEKVYVGKRSTNHAFRQEAINHKLWEAAVAGKNVVRLKGGDPFIFGRGIEEYHYLAERSVDVEIVPGISSAMAAAADALVPLTARGISSSVAFVSGHDLEKLVVPKAETLVVFMGASNQAALAQRLMAEDWDPATPVAVTRNASYADAETRRYTLTTIQETTDLLPSPAIMMIGWTAAPTPDGARKKWLYTGSGIQNFNEADGVAVHSPLISVEGDYRENPDALDQQDHLLFTGRNAVEHFFKYLRHHQIDIRQTAAMKISALTHSASVALKERGLLVDPLVPADAKNGFAQLNRWISFKNERILIPQSGKGMPLLLESLKQTGNTVSTLTVYATLRHPRPIRHDLNGFYGVVFTSALTVEHFHAFYGSFPDQLVYRFGNKIAEAIFHELRDKEKTLSEKGVKLVQ</sequence>
<dbReference type="CDD" id="cd11642">
    <property type="entry name" value="SUMT"/>
    <property type="match status" value="1"/>
</dbReference>
<proteinExistence type="inferred from homology"/>
<dbReference type="EC" id="2.1.1.107" evidence="2"/>
<dbReference type="Pfam" id="PF02602">
    <property type="entry name" value="HEM4"/>
    <property type="match status" value="1"/>
</dbReference>
<evidence type="ECO:0000313" key="12">
    <source>
        <dbReference type="Proteomes" id="UP000032900"/>
    </source>
</evidence>
<dbReference type="InterPro" id="IPR006366">
    <property type="entry name" value="CobA/CysG_C"/>
</dbReference>
<dbReference type="GO" id="GO:0019354">
    <property type="term" value="P:siroheme biosynthetic process"/>
    <property type="evidence" value="ECO:0007669"/>
    <property type="project" value="InterPro"/>
</dbReference>